<accession>A0A9J5W6C3</accession>
<dbReference type="OrthoDB" id="994452at2759"/>
<evidence type="ECO:0000313" key="1">
    <source>
        <dbReference type="EMBL" id="KAG5570780.1"/>
    </source>
</evidence>
<dbReference type="Proteomes" id="UP000824120">
    <property type="component" value="Chromosome 12"/>
</dbReference>
<gene>
    <name evidence="1" type="ORF">H5410_060546</name>
</gene>
<dbReference type="AlphaFoldDB" id="A0A9J5W6C3"/>
<keyword evidence="2" id="KW-1185">Reference proteome</keyword>
<organism evidence="1 2">
    <name type="scientific">Solanum commersonii</name>
    <name type="common">Commerson's wild potato</name>
    <name type="synonym">Commerson's nightshade</name>
    <dbReference type="NCBI Taxonomy" id="4109"/>
    <lineage>
        <taxon>Eukaryota</taxon>
        <taxon>Viridiplantae</taxon>
        <taxon>Streptophyta</taxon>
        <taxon>Embryophyta</taxon>
        <taxon>Tracheophyta</taxon>
        <taxon>Spermatophyta</taxon>
        <taxon>Magnoliopsida</taxon>
        <taxon>eudicotyledons</taxon>
        <taxon>Gunneridae</taxon>
        <taxon>Pentapetalae</taxon>
        <taxon>asterids</taxon>
        <taxon>lamiids</taxon>
        <taxon>Solanales</taxon>
        <taxon>Solanaceae</taxon>
        <taxon>Solanoideae</taxon>
        <taxon>Solaneae</taxon>
        <taxon>Solanum</taxon>
    </lineage>
</organism>
<name>A0A9J5W6C3_SOLCO</name>
<comment type="caution">
    <text evidence="1">The sequence shown here is derived from an EMBL/GenBank/DDBJ whole genome shotgun (WGS) entry which is preliminary data.</text>
</comment>
<evidence type="ECO:0000313" key="2">
    <source>
        <dbReference type="Proteomes" id="UP000824120"/>
    </source>
</evidence>
<dbReference type="EMBL" id="JACXVP010000012">
    <property type="protein sequence ID" value="KAG5570780.1"/>
    <property type="molecule type" value="Genomic_DNA"/>
</dbReference>
<proteinExistence type="predicted"/>
<reference evidence="1 2" key="1">
    <citation type="submission" date="2020-09" db="EMBL/GenBank/DDBJ databases">
        <title>De no assembly of potato wild relative species, Solanum commersonii.</title>
        <authorList>
            <person name="Cho K."/>
        </authorList>
    </citation>
    <scope>NUCLEOTIDE SEQUENCE [LARGE SCALE GENOMIC DNA]</scope>
    <source>
        <strain evidence="1">LZ3.2</strain>
        <tissue evidence="1">Leaf</tissue>
    </source>
</reference>
<sequence>MAEKATIIKDLVNERLSFRYIYLRHILHVRDCSVCRWLWRVGPLKGGVWWKVLRNRRVNMWKKRWNSCVCSMLGKWCVQGDGQIVPRASEILHEWDNIITIDIENGTEREIPEYQVWLRGDHNSISPEGKQGFEDVGTTIWIRHSRLGTKIATREMWAQMENIMQYLNNAGAWPSNVGASSLLPPPA</sequence>
<protein>
    <submittedName>
        <fullName evidence="1">Uncharacterized protein</fullName>
    </submittedName>
</protein>